<proteinExistence type="predicted"/>
<keyword evidence="4" id="KW-0472">Membrane</keyword>
<organism evidence="5 6">
    <name type="scientific">Symbiodinium necroappetens</name>
    <dbReference type="NCBI Taxonomy" id="1628268"/>
    <lineage>
        <taxon>Eukaryota</taxon>
        <taxon>Sar</taxon>
        <taxon>Alveolata</taxon>
        <taxon>Dinophyceae</taxon>
        <taxon>Suessiales</taxon>
        <taxon>Symbiodiniaceae</taxon>
        <taxon>Symbiodinium</taxon>
    </lineage>
</organism>
<dbReference type="InterPro" id="IPR051746">
    <property type="entry name" value="Kelch_domain_containing_8"/>
</dbReference>
<sequence>MWKEKWVGPANLDRASLRITGMDTYALVAAVLLQVITGLYGSVPEPDESNERIKYPALQRFMYESQMFLSSVSVVCSTYTMVMFLLCKIYTVMALGMYKDVSYDLFQQNTARFRLRAFWSLIIAMHSFLVSFAMNLFTRVKGKRGLFLCVVTMMGIAPVVYDWKIIYEVAERYVYKSEVLSVHSASAAPQDLEAALANWNIGLDDAGAGAFAGPLRFDNGDPGGCHPPPSGSFDLEPAKMGGAADDLLARIERLERIVEDHGKRLDDVAPRGGRRDARRGETTPPINAAKAPVNRASSAAANRRAGSRSPDVPRATPILATSPRALRAPGVYVCGGHASGVTLGATSRLNSVTGIWEPMPSMPTPRHGCCAASMVGIIYVVGGANESALPLDIVERFDPAGGSWETLPPMPTP</sequence>
<keyword evidence="4" id="KW-1133">Transmembrane helix</keyword>
<keyword evidence="6" id="KW-1185">Reference proteome</keyword>
<dbReference type="Proteomes" id="UP000601435">
    <property type="component" value="Unassembled WGS sequence"/>
</dbReference>
<evidence type="ECO:0000313" key="5">
    <source>
        <dbReference type="EMBL" id="CAE7873650.1"/>
    </source>
</evidence>
<dbReference type="Gene3D" id="2.120.10.80">
    <property type="entry name" value="Kelch-type beta propeller"/>
    <property type="match status" value="1"/>
</dbReference>
<feature type="non-terminal residue" evidence="5">
    <location>
        <position position="1"/>
    </location>
</feature>
<feature type="transmembrane region" description="Helical" evidence="4">
    <location>
        <begin position="68"/>
        <end position="98"/>
    </location>
</feature>
<feature type="transmembrane region" description="Helical" evidence="4">
    <location>
        <begin position="145"/>
        <end position="163"/>
    </location>
</feature>
<keyword evidence="2" id="KW-0677">Repeat</keyword>
<dbReference type="SUPFAM" id="SSF117281">
    <property type="entry name" value="Kelch motif"/>
    <property type="match status" value="1"/>
</dbReference>
<dbReference type="PANTHER" id="PTHR46260">
    <property type="entry name" value="RING-TYPE DOMAIN-CONTAINING PROTEIN"/>
    <property type="match status" value="1"/>
</dbReference>
<feature type="transmembrane region" description="Helical" evidence="4">
    <location>
        <begin position="118"/>
        <end position="138"/>
    </location>
</feature>
<gene>
    <name evidence="5" type="primary">KLHL4</name>
    <name evidence="5" type="ORF">SNEC2469_LOCUS28361</name>
</gene>
<reference evidence="5" key="1">
    <citation type="submission" date="2021-02" db="EMBL/GenBank/DDBJ databases">
        <authorList>
            <person name="Dougan E. K."/>
            <person name="Rhodes N."/>
            <person name="Thang M."/>
            <person name="Chan C."/>
        </authorList>
    </citation>
    <scope>NUCLEOTIDE SEQUENCE</scope>
</reference>
<evidence type="ECO:0000313" key="6">
    <source>
        <dbReference type="Proteomes" id="UP000601435"/>
    </source>
</evidence>
<dbReference type="AlphaFoldDB" id="A0A813APG9"/>
<accession>A0A813APG9</accession>
<dbReference type="OrthoDB" id="438932at2759"/>
<dbReference type="InterPro" id="IPR015915">
    <property type="entry name" value="Kelch-typ_b-propeller"/>
</dbReference>
<protein>
    <submittedName>
        <fullName evidence="5">KLHL4 protein</fullName>
    </submittedName>
</protein>
<evidence type="ECO:0000256" key="2">
    <source>
        <dbReference type="ARBA" id="ARBA00022737"/>
    </source>
</evidence>
<evidence type="ECO:0000256" key="3">
    <source>
        <dbReference type="SAM" id="MobiDB-lite"/>
    </source>
</evidence>
<name>A0A813APG9_9DINO</name>
<feature type="compositionally biased region" description="Basic and acidic residues" evidence="3">
    <location>
        <begin position="265"/>
        <end position="281"/>
    </location>
</feature>
<dbReference type="InterPro" id="IPR006652">
    <property type="entry name" value="Kelch_1"/>
</dbReference>
<dbReference type="SMART" id="SM00612">
    <property type="entry name" value="Kelch"/>
    <property type="match status" value="2"/>
</dbReference>
<comment type="caution">
    <text evidence="5">The sequence shown here is derived from an EMBL/GenBank/DDBJ whole genome shotgun (WGS) entry which is preliminary data.</text>
</comment>
<dbReference type="PANTHER" id="PTHR46260:SF3">
    <property type="entry name" value="RING-TYPE DOMAIN-CONTAINING PROTEIN"/>
    <property type="match status" value="1"/>
</dbReference>
<dbReference type="Pfam" id="PF01344">
    <property type="entry name" value="Kelch_1"/>
    <property type="match status" value="1"/>
</dbReference>
<keyword evidence="1" id="KW-0880">Kelch repeat</keyword>
<dbReference type="EMBL" id="CAJNJA010061475">
    <property type="protein sequence ID" value="CAE7873650.1"/>
    <property type="molecule type" value="Genomic_DNA"/>
</dbReference>
<keyword evidence="4" id="KW-0812">Transmembrane</keyword>
<evidence type="ECO:0000256" key="4">
    <source>
        <dbReference type="SAM" id="Phobius"/>
    </source>
</evidence>
<feature type="compositionally biased region" description="Low complexity" evidence="3">
    <location>
        <begin position="288"/>
        <end position="309"/>
    </location>
</feature>
<feature type="region of interest" description="Disordered" evidence="3">
    <location>
        <begin position="265"/>
        <end position="317"/>
    </location>
</feature>
<evidence type="ECO:0000256" key="1">
    <source>
        <dbReference type="ARBA" id="ARBA00022441"/>
    </source>
</evidence>